<accession>A0A6L5WJN9</accession>
<dbReference type="RefSeq" id="WP_154570512.1">
    <property type="nucleotide sequence ID" value="NZ_VWSJ01000008.1"/>
</dbReference>
<keyword evidence="1" id="KW-0812">Transmembrane</keyword>
<organism evidence="2 3">
    <name type="scientific">Campylobacter portucalensis</name>
    <dbReference type="NCBI Taxonomy" id="2608384"/>
    <lineage>
        <taxon>Bacteria</taxon>
        <taxon>Pseudomonadati</taxon>
        <taxon>Campylobacterota</taxon>
        <taxon>Epsilonproteobacteria</taxon>
        <taxon>Campylobacterales</taxon>
        <taxon>Campylobacteraceae</taxon>
        <taxon>Campylobacter</taxon>
    </lineage>
</organism>
<gene>
    <name evidence="2" type="ORF">F1B92_03380</name>
</gene>
<dbReference type="AlphaFoldDB" id="A0A6L5WJN9"/>
<evidence type="ECO:0000256" key="1">
    <source>
        <dbReference type="SAM" id="Phobius"/>
    </source>
</evidence>
<keyword evidence="1" id="KW-0472">Membrane</keyword>
<evidence type="ECO:0000313" key="3">
    <source>
        <dbReference type="Proteomes" id="UP000476338"/>
    </source>
</evidence>
<proteinExistence type="predicted"/>
<dbReference type="InterPro" id="IPR021484">
    <property type="entry name" value="DUF3137"/>
</dbReference>
<reference evidence="2 3" key="2">
    <citation type="submission" date="2020-03" db="EMBL/GenBank/DDBJ databases">
        <title>Campylobacter portucalensis sp. nov., a new species of Campylobacter isolated from the reproductive tract of bulls.</title>
        <authorList>
            <person name="Silva M.F."/>
            <person name="Pereira G."/>
            <person name="Carneiro C."/>
            <person name="Hemphill A."/>
            <person name="Mateus L."/>
            <person name="Lopes-Da-Costa L."/>
            <person name="Silva E."/>
        </authorList>
    </citation>
    <scope>NUCLEOTIDE SEQUENCE [LARGE SCALE GENOMIC DNA]</scope>
    <source>
        <strain evidence="2 3">FMV-PI01</strain>
    </source>
</reference>
<sequence>MTIDKLEKLRKEIYKKFKIYIIISFCINFGFLSVIFFLFYKFIGYKNLSEIPMFFRLFLFLFFIIMFIFIHKRDIKNKKIKLSKPFRQKFKNEYLRNYIKNKGHYYNMYHNIDAVDMIRSGLFKPFTNQKGNDYISGMKNGVMFKFSDILLEDKLNLYENLKDFFDDLFHFFITFIQIILNFFKFKYDDKKIHNFTGLFFVADFNKNINSKTLVMQSGYPRFNDVSLIKMDSVEFNSKFRVYSDDIQNAMYLLSPSLMEKIYNLSKRFNNPINVSFIKTKIYISINVGRDSFEPDITKNIKINNPARKIISDLNSILDIVNALNLDNDLWKNLKK</sequence>
<keyword evidence="1" id="KW-1133">Transmembrane helix</keyword>
<comment type="caution">
    <text evidence="2">The sequence shown here is derived from an EMBL/GenBank/DDBJ whole genome shotgun (WGS) entry which is preliminary data.</text>
</comment>
<evidence type="ECO:0000313" key="2">
    <source>
        <dbReference type="EMBL" id="MSN96245.1"/>
    </source>
</evidence>
<dbReference type="Proteomes" id="UP000476338">
    <property type="component" value="Unassembled WGS sequence"/>
</dbReference>
<keyword evidence="3" id="KW-1185">Reference proteome</keyword>
<name>A0A6L5WJN9_9BACT</name>
<protein>
    <submittedName>
        <fullName evidence="2">DUF3137 domain-containing protein</fullName>
    </submittedName>
</protein>
<feature type="transmembrane region" description="Helical" evidence="1">
    <location>
        <begin position="51"/>
        <end position="70"/>
    </location>
</feature>
<dbReference type="Pfam" id="PF11335">
    <property type="entry name" value="DUF3137"/>
    <property type="match status" value="1"/>
</dbReference>
<dbReference type="EMBL" id="VWSJ01000008">
    <property type="protein sequence ID" value="MSN96245.1"/>
    <property type="molecule type" value="Genomic_DNA"/>
</dbReference>
<reference evidence="2 3" key="1">
    <citation type="submission" date="2019-09" db="EMBL/GenBank/DDBJ databases">
        <authorList>
            <person name="Silva M."/>
            <person name="Pereira G."/>
            <person name="Lopes-Da-Costa L."/>
            <person name="Silva E."/>
        </authorList>
    </citation>
    <scope>NUCLEOTIDE SEQUENCE [LARGE SCALE GENOMIC DNA]</scope>
    <source>
        <strain evidence="2 3">FMV-PI01</strain>
    </source>
</reference>
<feature type="transmembrane region" description="Helical" evidence="1">
    <location>
        <begin position="20"/>
        <end position="39"/>
    </location>
</feature>